<dbReference type="KEGG" id="jcu:105633613"/>
<evidence type="ECO:0000256" key="1">
    <source>
        <dbReference type="SAM" id="Coils"/>
    </source>
</evidence>
<dbReference type="AlphaFoldDB" id="A0A067L3R5"/>
<evidence type="ECO:0000313" key="2">
    <source>
        <dbReference type="EMBL" id="KDP38699.1"/>
    </source>
</evidence>
<gene>
    <name evidence="2" type="ORF">JCGZ_04052</name>
</gene>
<organism evidence="2 3">
    <name type="scientific">Jatropha curcas</name>
    <name type="common">Barbados nut</name>
    <dbReference type="NCBI Taxonomy" id="180498"/>
    <lineage>
        <taxon>Eukaryota</taxon>
        <taxon>Viridiplantae</taxon>
        <taxon>Streptophyta</taxon>
        <taxon>Embryophyta</taxon>
        <taxon>Tracheophyta</taxon>
        <taxon>Spermatophyta</taxon>
        <taxon>Magnoliopsida</taxon>
        <taxon>eudicotyledons</taxon>
        <taxon>Gunneridae</taxon>
        <taxon>Pentapetalae</taxon>
        <taxon>rosids</taxon>
        <taxon>fabids</taxon>
        <taxon>Malpighiales</taxon>
        <taxon>Euphorbiaceae</taxon>
        <taxon>Crotonoideae</taxon>
        <taxon>Jatropheae</taxon>
        <taxon>Jatropha</taxon>
    </lineage>
</organism>
<dbReference type="PANTHER" id="PTHR35768:SF1">
    <property type="entry name" value="PROTEIN MULTIPOLAR SPINDLE 1"/>
    <property type="match status" value="1"/>
</dbReference>
<name>A0A067L3R5_JATCU</name>
<dbReference type="Proteomes" id="UP000027138">
    <property type="component" value="Unassembled WGS sequence"/>
</dbReference>
<keyword evidence="1" id="KW-0175">Coiled coil</keyword>
<evidence type="ECO:0008006" key="4">
    <source>
        <dbReference type="Google" id="ProtNLM"/>
    </source>
</evidence>
<dbReference type="OrthoDB" id="1913471at2759"/>
<dbReference type="PANTHER" id="PTHR35768">
    <property type="entry name" value="PROTEIN MULTIPOLAR SPINDLE 1"/>
    <property type="match status" value="1"/>
</dbReference>
<dbReference type="GO" id="GO:0007140">
    <property type="term" value="P:male meiotic nuclear division"/>
    <property type="evidence" value="ECO:0007669"/>
    <property type="project" value="TreeGrafter"/>
</dbReference>
<reference evidence="2 3" key="1">
    <citation type="journal article" date="2014" name="PLoS ONE">
        <title>Global Analysis of Gene Expression Profiles in Physic Nut (Jatropha curcas L.) Seedlings Exposed to Salt Stress.</title>
        <authorList>
            <person name="Zhang L."/>
            <person name="Zhang C."/>
            <person name="Wu P."/>
            <person name="Chen Y."/>
            <person name="Li M."/>
            <person name="Jiang H."/>
            <person name="Wu G."/>
        </authorList>
    </citation>
    <scope>NUCLEOTIDE SEQUENCE [LARGE SCALE GENOMIC DNA]</scope>
    <source>
        <strain evidence="3">cv. GZQX0401</strain>
        <tissue evidence="2">Young leaves</tissue>
    </source>
</reference>
<keyword evidence="3" id="KW-1185">Reference proteome</keyword>
<proteinExistence type="predicted"/>
<dbReference type="GO" id="GO:0007059">
    <property type="term" value="P:chromosome segregation"/>
    <property type="evidence" value="ECO:0007669"/>
    <property type="project" value="TreeGrafter"/>
</dbReference>
<dbReference type="GO" id="GO:0000212">
    <property type="term" value="P:meiotic spindle organization"/>
    <property type="evidence" value="ECO:0007669"/>
    <property type="project" value="InterPro"/>
</dbReference>
<sequence>MGSSEQAANANTASMSYQSLKLAVAISLLRSKLLQRQSPLPDSRPESDALRWKRKAKERKQELLRLREELKEAEDASHYELFPQNASCKCYFFDNSGKLSLKQDGDGSDRRFDDVLRRRFLRQVRLKERRKTGGPKQQLKFSDFNNEDAAEQLRASIDFLVELCDTASPVQEANFANWSHQAVDFILDSTRNLLSKEKNMDFTEGIVNNLIVRLVRRMCSPSQDEPNCGADTQFYIEHLIRKLGSESYIGQRAIFLVSQKISLVAENLLFMDPFDDAFPNMHRCLYIMIQLIEFLLSDYLLTWLKGEGFDNVLFEEWVISLLHARKALELLENRNGLYVLYLDRVMGQLAKQVGQVSPIPKLNQDILDNLFR</sequence>
<dbReference type="STRING" id="180498.A0A067L3R5"/>
<dbReference type="InterPro" id="IPR037500">
    <property type="entry name" value="Msp1"/>
</dbReference>
<accession>A0A067L3R5</accession>
<feature type="coiled-coil region" evidence="1">
    <location>
        <begin position="49"/>
        <end position="76"/>
    </location>
</feature>
<dbReference type="GO" id="GO:0042138">
    <property type="term" value="P:meiotic DNA double-strand break formation"/>
    <property type="evidence" value="ECO:0007669"/>
    <property type="project" value="InterPro"/>
</dbReference>
<protein>
    <recommendedName>
        <fullName evidence="4">Multipolar spindle 1</fullName>
    </recommendedName>
</protein>
<evidence type="ECO:0000313" key="3">
    <source>
        <dbReference type="Proteomes" id="UP000027138"/>
    </source>
</evidence>
<dbReference type="EMBL" id="KK914358">
    <property type="protein sequence ID" value="KDP38699.1"/>
    <property type="molecule type" value="Genomic_DNA"/>
</dbReference>